<dbReference type="SUPFAM" id="SSF50621">
    <property type="entry name" value="Alanine racemase C-terminal domain-like"/>
    <property type="match status" value="1"/>
</dbReference>
<dbReference type="GO" id="GO:0033387">
    <property type="term" value="P:putrescine biosynthetic process from arginine, via ornithine"/>
    <property type="evidence" value="ECO:0007669"/>
    <property type="project" value="TreeGrafter"/>
</dbReference>
<dbReference type="InterPro" id="IPR009006">
    <property type="entry name" value="Ala_racemase/Decarboxylase_C"/>
</dbReference>
<dbReference type="InterPro" id="IPR029066">
    <property type="entry name" value="PLP-binding_barrel"/>
</dbReference>
<name>A0A8C5P968_9ANUR</name>
<feature type="domain" description="Orn/DAP/Arg decarboxylase 2 N-terminal" evidence="4">
    <location>
        <begin position="75"/>
        <end position="309"/>
    </location>
</feature>
<protein>
    <recommendedName>
        <fullName evidence="4">Orn/DAP/Arg decarboxylase 2 N-terminal domain-containing protein</fullName>
    </recommendedName>
</protein>
<dbReference type="FunFam" id="3.20.20.10:FF:000006">
    <property type="entry name" value="Ornithine decarboxylase 1"/>
    <property type="match status" value="1"/>
</dbReference>
<reference evidence="5" key="2">
    <citation type="submission" date="2025-09" db="UniProtKB">
        <authorList>
            <consortium name="Ensembl"/>
        </authorList>
    </citation>
    <scope>IDENTIFICATION</scope>
</reference>
<dbReference type="PANTHER" id="PTHR11482:SF4">
    <property type="entry name" value="ANTIZYME INHIBITOR 2"/>
    <property type="match status" value="1"/>
</dbReference>
<dbReference type="GeneTree" id="ENSGT00950000182995"/>
<dbReference type="PROSITE" id="PS00879">
    <property type="entry name" value="ODR_DC_2_2"/>
    <property type="match status" value="1"/>
</dbReference>
<dbReference type="PRINTS" id="PR01182">
    <property type="entry name" value="ORNDCRBXLASE"/>
</dbReference>
<dbReference type="Ensembl" id="ENSLLET00000006306.1">
    <property type="protein sequence ID" value="ENSLLEP00000006054.1"/>
    <property type="gene ID" value="ENSLLEG00000003818.1"/>
</dbReference>
<dbReference type="InterPro" id="IPR022644">
    <property type="entry name" value="De-COase2_N"/>
</dbReference>
<dbReference type="InterPro" id="IPR000183">
    <property type="entry name" value="Orn/DAP/Arg_de-COase"/>
</dbReference>
<keyword evidence="1 3" id="KW-0663">Pyridoxal phosphate</keyword>
<dbReference type="GO" id="GO:0004586">
    <property type="term" value="F:ornithine decarboxylase activity"/>
    <property type="evidence" value="ECO:0007669"/>
    <property type="project" value="UniProtKB-ARBA"/>
</dbReference>
<dbReference type="CDD" id="cd00622">
    <property type="entry name" value="PLPDE_III_ODC"/>
    <property type="match status" value="1"/>
</dbReference>
<dbReference type="InterPro" id="IPR002433">
    <property type="entry name" value="Orn_de-COase"/>
</dbReference>
<comment type="cofactor">
    <cofactor evidence="3">
        <name>pyridoxal 5'-phosphate</name>
        <dbReference type="ChEBI" id="CHEBI:597326"/>
    </cofactor>
</comment>
<feature type="active site" description="Proton donor" evidence="3">
    <location>
        <position position="389"/>
    </location>
</feature>
<dbReference type="FunFam" id="2.40.37.10:FF:000005">
    <property type="entry name" value="Ornithine decarboxylase"/>
    <property type="match status" value="1"/>
</dbReference>
<dbReference type="Gene3D" id="2.40.37.10">
    <property type="entry name" value="Lyase, Ornithine Decarboxylase, Chain A, domain 1"/>
    <property type="match status" value="1"/>
</dbReference>
<dbReference type="GO" id="GO:0005737">
    <property type="term" value="C:cytoplasm"/>
    <property type="evidence" value="ECO:0007669"/>
    <property type="project" value="TreeGrafter"/>
</dbReference>
<evidence type="ECO:0000256" key="2">
    <source>
        <dbReference type="ARBA" id="ARBA00023115"/>
    </source>
</evidence>
<evidence type="ECO:0000256" key="1">
    <source>
        <dbReference type="ARBA" id="ARBA00022898"/>
    </source>
</evidence>
<dbReference type="AlphaFoldDB" id="A0A8C5P968"/>
<accession>A0A8C5P968</accession>
<dbReference type="SUPFAM" id="SSF51419">
    <property type="entry name" value="PLP-binding barrel"/>
    <property type="match status" value="1"/>
</dbReference>
<keyword evidence="2" id="KW-0620">Polyamine biosynthesis</keyword>
<proteinExistence type="predicted"/>
<dbReference type="PRINTS" id="PR01179">
    <property type="entry name" value="ODADCRBXLASE"/>
</dbReference>
<dbReference type="PROSITE" id="PS00878">
    <property type="entry name" value="ODR_DC_2_1"/>
    <property type="match status" value="1"/>
</dbReference>
<organism evidence="5 6">
    <name type="scientific">Leptobrachium leishanense</name>
    <name type="common">Leishan spiny toad</name>
    <dbReference type="NCBI Taxonomy" id="445787"/>
    <lineage>
        <taxon>Eukaryota</taxon>
        <taxon>Metazoa</taxon>
        <taxon>Chordata</taxon>
        <taxon>Craniata</taxon>
        <taxon>Vertebrata</taxon>
        <taxon>Euteleostomi</taxon>
        <taxon>Amphibia</taxon>
        <taxon>Batrachia</taxon>
        <taxon>Anura</taxon>
        <taxon>Pelobatoidea</taxon>
        <taxon>Megophryidae</taxon>
        <taxon>Leptobrachium</taxon>
    </lineage>
</organism>
<dbReference type="InterPro" id="IPR022653">
    <property type="entry name" value="De-COase2_pyr-phos_BS"/>
</dbReference>
<dbReference type="Proteomes" id="UP000694569">
    <property type="component" value="Unplaced"/>
</dbReference>
<evidence type="ECO:0000256" key="3">
    <source>
        <dbReference type="PIRSR" id="PIRSR600183-50"/>
    </source>
</evidence>
<keyword evidence="6" id="KW-1185">Reference proteome</keyword>
<dbReference type="Gene3D" id="3.20.20.10">
    <property type="entry name" value="Alanine racemase"/>
    <property type="match status" value="1"/>
</dbReference>
<evidence type="ECO:0000313" key="5">
    <source>
        <dbReference type="Ensembl" id="ENSLLEP00000006054.1"/>
    </source>
</evidence>
<dbReference type="PANTHER" id="PTHR11482">
    <property type="entry name" value="ARGININE/DIAMINOPIMELATE/ORNITHINE DECARBOXYLASE"/>
    <property type="match status" value="1"/>
</dbReference>
<dbReference type="InterPro" id="IPR022657">
    <property type="entry name" value="De-COase2_CS"/>
</dbReference>
<dbReference type="Pfam" id="PF02784">
    <property type="entry name" value="Orn_Arg_deC_N"/>
    <property type="match status" value="1"/>
</dbReference>
<evidence type="ECO:0000259" key="4">
    <source>
        <dbReference type="Pfam" id="PF02784"/>
    </source>
</evidence>
<evidence type="ECO:0000313" key="6">
    <source>
        <dbReference type="Proteomes" id="UP000694569"/>
    </source>
</evidence>
<feature type="modified residue" description="N6-(pyridoxal phosphate)lysine" evidence="3">
    <location>
        <position position="98"/>
    </location>
</feature>
<dbReference type="OrthoDB" id="5034579at2759"/>
<reference evidence="5" key="1">
    <citation type="submission" date="2025-08" db="UniProtKB">
        <authorList>
            <consortium name="Ensembl"/>
        </authorList>
    </citation>
    <scope>IDENTIFICATION</scope>
</reference>
<sequence>MNVAGKSQTAAEQGTVFTRNFVALFHQNKVTMDYIQESDFTMMEEGFTVRDLIDKIINEASQTEERDAFLVGDMEEVVKKHLHFLKTLPRVKPFYAVKCNNVKPLVKILAEMGSGFDCASKAEIELIKEIGVNPERIIYANTCKQISSIKFAANSGVQMMTFDNELELVKVSENHPKAKMVLRIANKDSNSSNDMNAKFGAPLNTCRHLLETAKNLNIEVIGVSFHVGIGCLDPQIYAQSIADAHLVFNMASEFQHKMTLLDIGGGFPGTVEAKISFEEIAAVVNSALDTYFPEGSAVDVIAEPGRYYVLSAFTLAVNIIAKKIVQQDAPESHGERNNPCKSAFYYLNDGIYGTFSRLLFLCGYPKLIFHKEPSPEQPLYMSSLWGPTCDPMDQIAEHLYLPELCIGDWLLYYNVGAYTIVTSSTFNGFHPPHIHFAMSPKAWEDVLLLKRRFEQA</sequence>